<evidence type="ECO:0000313" key="3">
    <source>
        <dbReference type="EMBL" id="SHJ03372.1"/>
    </source>
</evidence>
<dbReference type="RefSeq" id="WP_149678627.1">
    <property type="nucleotide sequence ID" value="NZ_DAONMB010000008.1"/>
</dbReference>
<feature type="coiled-coil region" evidence="1">
    <location>
        <begin position="59"/>
        <end position="89"/>
    </location>
</feature>
<gene>
    <name evidence="3" type="ORF">SAMN05444373_102033</name>
</gene>
<feature type="transmembrane region" description="Helical" evidence="2">
    <location>
        <begin position="7"/>
        <end position="28"/>
    </location>
</feature>
<keyword evidence="2" id="KW-1133">Transmembrane helix</keyword>
<keyword evidence="4" id="KW-1185">Reference proteome</keyword>
<feature type="transmembrane region" description="Helical" evidence="2">
    <location>
        <begin position="34"/>
        <end position="51"/>
    </location>
</feature>
<dbReference type="AlphaFoldDB" id="A0A1M6G0K2"/>
<proteinExistence type="predicted"/>
<keyword evidence="2" id="KW-0472">Membrane</keyword>
<organism evidence="3 4">
    <name type="scientific">Thermoclostridium caenicola</name>
    <dbReference type="NCBI Taxonomy" id="659425"/>
    <lineage>
        <taxon>Bacteria</taxon>
        <taxon>Bacillati</taxon>
        <taxon>Bacillota</taxon>
        <taxon>Clostridia</taxon>
        <taxon>Eubacteriales</taxon>
        <taxon>Oscillospiraceae</taxon>
        <taxon>Thermoclostridium</taxon>
    </lineage>
</organism>
<dbReference type="EMBL" id="FQZP01000020">
    <property type="protein sequence ID" value="SHJ03372.1"/>
    <property type="molecule type" value="Genomic_DNA"/>
</dbReference>
<protein>
    <submittedName>
        <fullName evidence="3">Uncharacterized protein</fullName>
    </submittedName>
</protein>
<accession>A0A1M6G0K2</accession>
<reference evidence="3 4" key="1">
    <citation type="submission" date="2016-11" db="EMBL/GenBank/DDBJ databases">
        <authorList>
            <person name="Varghese N."/>
            <person name="Submissions S."/>
        </authorList>
    </citation>
    <scope>NUCLEOTIDE SEQUENCE [LARGE SCALE GENOMIC DNA]</scope>
    <source>
        <strain evidence="3 4">DSM 19027</strain>
    </source>
</reference>
<name>A0A1M6G0K2_9FIRM</name>
<evidence type="ECO:0000256" key="2">
    <source>
        <dbReference type="SAM" id="Phobius"/>
    </source>
</evidence>
<keyword evidence="2" id="KW-0812">Transmembrane</keyword>
<evidence type="ECO:0000256" key="1">
    <source>
        <dbReference type="SAM" id="Coils"/>
    </source>
</evidence>
<keyword evidence="1" id="KW-0175">Coiled coil</keyword>
<dbReference type="Proteomes" id="UP000324781">
    <property type="component" value="Unassembled WGS sequence"/>
</dbReference>
<sequence length="125" mass="13975">MEYVRKIPLLLGTGAGLLIGLIGLTTGVPNKDNVLNMCVGMVIFYLVGILVRSTVKDTIDKVKAVMRKKEEEKKLAEELERMKEQIKKEDSPGSRIDLAIGDDSILEDDDFEALPIAEFIKRELQ</sequence>
<evidence type="ECO:0000313" key="4">
    <source>
        <dbReference type="Proteomes" id="UP000324781"/>
    </source>
</evidence>